<comment type="subcellular location">
    <subcellularLocation>
        <location evidence="1">Membrane</location>
        <topology evidence="1">Multi-pass membrane protein</topology>
    </subcellularLocation>
</comment>
<evidence type="ECO:0000256" key="2">
    <source>
        <dbReference type="ARBA" id="ARBA00022692"/>
    </source>
</evidence>
<feature type="domain" description="Rhodopsin" evidence="7">
    <location>
        <begin position="26"/>
        <end position="165"/>
    </location>
</feature>
<dbReference type="InterPro" id="IPR049326">
    <property type="entry name" value="Rhodopsin_dom_fungi"/>
</dbReference>
<accession>A0A1Q5U3B4</accession>
<evidence type="ECO:0000313" key="8">
    <source>
        <dbReference type="EMBL" id="OKP06966.1"/>
    </source>
</evidence>
<feature type="transmembrane region" description="Helical" evidence="6">
    <location>
        <begin position="119"/>
        <end position="141"/>
    </location>
</feature>
<evidence type="ECO:0000313" key="9">
    <source>
        <dbReference type="Proteomes" id="UP000186955"/>
    </source>
</evidence>
<protein>
    <recommendedName>
        <fullName evidence="7">Rhodopsin domain-containing protein</fullName>
    </recommendedName>
</protein>
<keyword evidence="2 6" id="KW-0812">Transmembrane</keyword>
<dbReference type="PANTHER" id="PTHR33048">
    <property type="entry name" value="PTH11-LIKE INTEGRAL MEMBRANE PROTEIN (AFU_ORTHOLOGUE AFUA_5G11245)"/>
    <property type="match status" value="1"/>
</dbReference>
<comment type="similarity">
    <text evidence="5">Belongs to the SAT4 family.</text>
</comment>
<dbReference type="EMBL" id="MNBE01000585">
    <property type="protein sequence ID" value="OKP06966.1"/>
    <property type="molecule type" value="Genomic_DNA"/>
</dbReference>
<name>A0A1Q5U3B4_9EURO</name>
<feature type="transmembrane region" description="Helical" evidence="6">
    <location>
        <begin position="46"/>
        <end position="68"/>
    </location>
</feature>
<proteinExistence type="inferred from homology"/>
<dbReference type="Pfam" id="PF20684">
    <property type="entry name" value="Fung_rhodopsin"/>
    <property type="match status" value="1"/>
</dbReference>
<dbReference type="AlphaFoldDB" id="A0A1Q5U3B4"/>
<evidence type="ECO:0000256" key="1">
    <source>
        <dbReference type="ARBA" id="ARBA00004141"/>
    </source>
</evidence>
<dbReference type="Proteomes" id="UP000186955">
    <property type="component" value="Unassembled WGS sequence"/>
</dbReference>
<evidence type="ECO:0000256" key="5">
    <source>
        <dbReference type="ARBA" id="ARBA00038359"/>
    </source>
</evidence>
<dbReference type="GO" id="GO:0016020">
    <property type="term" value="C:membrane"/>
    <property type="evidence" value="ECO:0007669"/>
    <property type="project" value="UniProtKB-SubCell"/>
</dbReference>
<evidence type="ECO:0000256" key="4">
    <source>
        <dbReference type="ARBA" id="ARBA00023136"/>
    </source>
</evidence>
<reference evidence="8 9" key="1">
    <citation type="submission" date="2016-10" db="EMBL/GenBank/DDBJ databases">
        <title>Genome sequence of the ascomycete fungus Penicillium subrubescens.</title>
        <authorList>
            <person name="De Vries R.P."/>
            <person name="Peng M."/>
            <person name="Dilokpimol A."/>
            <person name="Hilden K."/>
            <person name="Makela M.R."/>
            <person name="Grigoriev I."/>
            <person name="Riley R."/>
            <person name="Granchi Z."/>
        </authorList>
    </citation>
    <scope>NUCLEOTIDE SEQUENCE [LARGE SCALE GENOMIC DNA]</scope>
    <source>
        <strain evidence="8 9">CBS 132785</strain>
    </source>
</reference>
<evidence type="ECO:0000256" key="3">
    <source>
        <dbReference type="ARBA" id="ARBA00022989"/>
    </source>
</evidence>
<dbReference type="InterPro" id="IPR052337">
    <property type="entry name" value="SAT4-like"/>
</dbReference>
<evidence type="ECO:0000259" key="7">
    <source>
        <dbReference type="Pfam" id="PF20684"/>
    </source>
</evidence>
<comment type="caution">
    <text evidence="8">The sequence shown here is derived from an EMBL/GenBank/DDBJ whole genome shotgun (WGS) entry which is preliminary data.</text>
</comment>
<keyword evidence="9" id="KW-1185">Reference proteome</keyword>
<sequence length="183" mass="20676">MADDRGPRLVASCWSLTAAAAIFLAMRVYCKIWRGRGLWWDDHLLIISWVSLAIAVSINTYLVSLGFGRHIWTISEGNRKAISLYTILVATFGIIATTTSKTSFAITLYRIATNAWMKYFLIFIIVSINISMNLVWIFGFAKCTPLKRVWDKAVPGTCWDPSKLVKFQLFAACKIEKANSVIR</sequence>
<keyword evidence="4 6" id="KW-0472">Membrane</keyword>
<evidence type="ECO:0000256" key="6">
    <source>
        <dbReference type="SAM" id="Phobius"/>
    </source>
</evidence>
<gene>
    <name evidence="8" type="ORF">PENSUB_6149</name>
</gene>
<organism evidence="8 9">
    <name type="scientific">Penicillium subrubescens</name>
    <dbReference type="NCBI Taxonomy" id="1316194"/>
    <lineage>
        <taxon>Eukaryota</taxon>
        <taxon>Fungi</taxon>
        <taxon>Dikarya</taxon>
        <taxon>Ascomycota</taxon>
        <taxon>Pezizomycotina</taxon>
        <taxon>Eurotiomycetes</taxon>
        <taxon>Eurotiomycetidae</taxon>
        <taxon>Eurotiales</taxon>
        <taxon>Aspergillaceae</taxon>
        <taxon>Penicillium</taxon>
    </lineage>
</organism>
<keyword evidence="3 6" id="KW-1133">Transmembrane helix</keyword>
<dbReference type="STRING" id="1316194.A0A1Q5U3B4"/>
<dbReference type="PANTHER" id="PTHR33048:SF42">
    <property type="entry name" value="INTEGRAL MEMBRANE PROTEIN"/>
    <property type="match status" value="1"/>
</dbReference>
<feature type="transmembrane region" description="Helical" evidence="6">
    <location>
        <begin position="80"/>
        <end position="99"/>
    </location>
</feature>